<sequence length="811" mass="86867">MSMTDPQKEWLAIEWVANVPEAELAERLKKPAPLSQRFHYLLFADGSIRPNRALEPDRQAQVLVLREGAEASSLQLGRLDALRAYVMQWNIAEDKARVARPEWLPDMGAKSVAEQEGSATARSSPAAPAPVAPSWPAFVDPGAFTGAPEQLRELALHVVNLRKGVLSDDGIMTTDAADIDDMVASIAAKVGQGYRPMLYAHGGLTDERSGLASAWAYHRWWMAHGIYPVYFIWETGGLETFWQIVEGERRRGQMGARAVPRDIYDYTTDPAVELIGGRIGTLLWNAMKDSARRGSEAGTSETGGGARLFAQKLGAALSDATEIFAVGHSAGSIFHAHFLPVLCDAGLQVSQLHLLAPAITNALFAPTLGKLIAQGKIGDATLFAMTRQAERADNCANIYRKSLLYLVSRAFEGKKETPILGMEDFIRVDPAVKQAFGDDVILSPTSGAAPTMASGSQSHGGFDNDVATIENIVRRMRGLGDGDTVNPPFPPGEPRVGRATVAPNYYGMPADLFDAVPDFVGASPLASSPETQGGAGVKLGAQRVALCIGNDGFPEGMRLYGCINDANTWADTFRLQGYQATVLPDLGARQIREALRGILGKARAGDSVMIHISSHGSRVLDVDGDELNDKHFADGEDEALVALDWRDGGLIIDDEWPELMQVAAGVKVIRFHDFCHSGRSSRMALGSSAYRRARSVSLPDAIALKAYDARRGARSLRSARAAVPGGAADLYGADLSYVTFCACLPHQSAMEEAGSGVFTRAATKILRGQGAGLSADALFAAIAAEMAGEQQEPLLEGSALYRAQPLFGLPV</sequence>
<dbReference type="SUPFAM" id="SSF52129">
    <property type="entry name" value="Caspase-like"/>
    <property type="match status" value="1"/>
</dbReference>
<dbReference type="PANTHER" id="PTHR48104">
    <property type="entry name" value="METACASPASE-4"/>
    <property type="match status" value="1"/>
</dbReference>
<gene>
    <name evidence="3" type="ORF">A8V01_23960</name>
</gene>
<dbReference type="InterPro" id="IPR050452">
    <property type="entry name" value="Metacaspase"/>
</dbReference>
<dbReference type="GO" id="GO:0006508">
    <property type="term" value="P:proteolysis"/>
    <property type="evidence" value="ECO:0007669"/>
    <property type="project" value="InterPro"/>
</dbReference>
<dbReference type="Gene3D" id="3.40.50.1460">
    <property type="match status" value="1"/>
</dbReference>
<reference evidence="3 4" key="1">
    <citation type="submission" date="2016-05" db="EMBL/GenBank/DDBJ databases">
        <title>Complete genome sequence of Novosphingobium guangzhouense SA925(T).</title>
        <authorList>
            <person name="Sha S."/>
        </authorList>
    </citation>
    <scope>NUCLEOTIDE SEQUENCE [LARGE SCALE GENOMIC DNA]</scope>
    <source>
        <strain evidence="3 4">SA925</strain>
    </source>
</reference>
<dbReference type="GO" id="GO:0004197">
    <property type="term" value="F:cysteine-type endopeptidase activity"/>
    <property type="evidence" value="ECO:0007669"/>
    <property type="project" value="InterPro"/>
</dbReference>
<evidence type="ECO:0000313" key="3">
    <source>
        <dbReference type="EMBL" id="PNU03279.1"/>
    </source>
</evidence>
<dbReference type="InterPro" id="IPR001309">
    <property type="entry name" value="Pept_C14_p20"/>
</dbReference>
<dbReference type="GO" id="GO:0005737">
    <property type="term" value="C:cytoplasm"/>
    <property type="evidence" value="ECO:0007669"/>
    <property type="project" value="TreeGrafter"/>
</dbReference>
<dbReference type="InterPro" id="IPR011600">
    <property type="entry name" value="Pept_C14_caspase"/>
</dbReference>
<dbReference type="AlphaFoldDB" id="A0A2K2FWW1"/>
<keyword evidence="4" id="KW-1185">Reference proteome</keyword>
<organism evidence="3 4">
    <name type="scientific">Novosphingobium guangzhouense</name>
    <dbReference type="NCBI Taxonomy" id="1850347"/>
    <lineage>
        <taxon>Bacteria</taxon>
        <taxon>Pseudomonadati</taxon>
        <taxon>Pseudomonadota</taxon>
        <taxon>Alphaproteobacteria</taxon>
        <taxon>Sphingomonadales</taxon>
        <taxon>Sphingomonadaceae</taxon>
        <taxon>Novosphingobium</taxon>
    </lineage>
</organism>
<feature type="domain" description="Caspase family p20" evidence="2">
    <location>
        <begin position="541"/>
        <end position="616"/>
    </location>
</feature>
<evidence type="ECO:0000259" key="2">
    <source>
        <dbReference type="PROSITE" id="PS50208"/>
    </source>
</evidence>
<dbReference type="InterPro" id="IPR029030">
    <property type="entry name" value="Caspase-like_dom_sf"/>
</dbReference>
<accession>A0A2K2FWW1</accession>
<dbReference type="EMBL" id="LYMM01000052">
    <property type="protein sequence ID" value="PNU03279.1"/>
    <property type="molecule type" value="Genomic_DNA"/>
</dbReference>
<name>A0A2K2FWW1_9SPHN</name>
<dbReference type="PANTHER" id="PTHR48104:SF30">
    <property type="entry name" value="METACASPASE-1"/>
    <property type="match status" value="1"/>
</dbReference>
<evidence type="ECO:0000256" key="1">
    <source>
        <dbReference type="SAM" id="MobiDB-lite"/>
    </source>
</evidence>
<comment type="caution">
    <text evidence="3">The sequence shown here is derived from an EMBL/GenBank/DDBJ whole genome shotgun (WGS) entry which is preliminary data.</text>
</comment>
<dbReference type="PROSITE" id="PS50208">
    <property type="entry name" value="CASPASE_P20"/>
    <property type="match status" value="1"/>
</dbReference>
<dbReference type="Proteomes" id="UP000236327">
    <property type="component" value="Unassembled WGS sequence"/>
</dbReference>
<feature type="region of interest" description="Disordered" evidence="1">
    <location>
        <begin position="109"/>
        <end position="128"/>
    </location>
</feature>
<evidence type="ECO:0000313" key="4">
    <source>
        <dbReference type="Proteomes" id="UP000236327"/>
    </source>
</evidence>
<protein>
    <recommendedName>
        <fullName evidence="2">Caspase family p20 domain-containing protein</fullName>
    </recommendedName>
</protein>
<dbReference type="Pfam" id="PF00656">
    <property type="entry name" value="Peptidase_C14"/>
    <property type="match status" value="1"/>
</dbReference>
<proteinExistence type="predicted"/>